<name>A0AA36EQ73_LACSI</name>
<protein>
    <submittedName>
        <fullName evidence="1">Uncharacterized protein</fullName>
    </submittedName>
</protein>
<dbReference type="Proteomes" id="UP001177003">
    <property type="component" value="Chromosome 9"/>
</dbReference>
<reference evidence="1" key="1">
    <citation type="submission" date="2023-04" db="EMBL/GenBank/DDBJ databases">
        <authorList>
            <person name="Vijverberg K."/>
            <person name="Xiong W."/>
            <person name="Schranz E."/>
        </authorList>
    </citation>
    <scope>NUCLEOTIDE SEQUENCE</scope>
</reference>
<dbReference type="EMBL" id="OX465085">
    <property type="protein sequence ID" value="CAI9304449.1"/>
    <property type="molecule type" value="Genomic_DNA"/>
</dbReference>
<gene>
    <name evidence="1" type="ORF">LSALG_LOCUS42823</name>
</gene>
<evidence type="ECO:0000313" key="2">
    <source>
        <dbReference type="Proteomes" id="UP001177003"/>
    </source>
</evidence>
<accession>A0AA36EQ73</accession>
<organism evidence="1 2">
    <name type="scientific">Lactuca saligna</name>
    <name type="common">Willowleaf lettuce</name>
    <dbReference type="NCBI Taxonomy" id="75948"/>
    <lineage>
        <taxon>Eukaryota</taxon>
        <taxon>Viridiplantae</taxon>
        <taxon>Streptophyta</taxon>
        <taxon>Embryophyta</taxon>
        <taxon>Tracheophyta</taxon>
        <taxon>Spermatophyta</taxon>
        <taxon>Magnoliopsida</taxon>
        <taxon>eudicotyledons</taxon>
        <taxon>Gunneridae</taxon>
        <taxon>Pentapetalae</taxon>
        <taxon>asterids</taxon>
        <taxon>campanulids</taxon>
        <taxon>Asterales</taxon>
        <taxon>Asteraceae</taxon>
        <taxon>Cichorioideae</taxon>
        <taxon>Cichorieae</taxon>
        <taxon>Lactucinae</taxon>
        <taxon>Lactuca</taxon>
    </lineage>
</organism>
<dbReference type="AlphaFoldDB" id="A0AA36EQ73"/>
<sequence length="143" mass="15682">MTPHHHSPLADQSFASIADKFAQLVAITIANNNRLDSIIAKLTKITEILATMLIKSTIMEVITSQPLPPSPPTPLPTSPSQPLMLTMPTSPPLSLLTPLALPNPVEDTIVVAPSPKEPLLQPPLTTTYEHIRHLKLFFRLFDQ</sequence>
<proteinExistence type="predicted"/>
<evidence type="ECO:0000313" key="1">
    <source>
        <dbReference type="EMBL" id="CAI9304449.1"/>
    </source>
</evidence>
<keyword evidence="2" id="KW-1185">Reference proteome</keyword>